<protein>
    <recommendedName>
        <fullName evidence="3">Lipoprotein</fullName>
    </recommendedName>
</protein>
<dbReference type="STRING" id="234267.Acid_5993"/>
<evidence type="ECO:0008006" key="3">
    <source>
        <dbReference type="Google" id="ProtNLM"/>
    </source>
</evidence>
<dbReference type="HOGENOM" id="CLU_1123928_0_0_0"/>
<proteinExistence type="predicted"/>
<dbReference type="OrthoDB" id="9865409at2"/>
<name>Q01TT6_SOLUE</name>
<dbReference type="AlphaFoldDB" id="Q01TT6"/>
<keyword evidence="1" id="KW-0732">Signal</keyword>
<feature type="chain" id="PRO_5004162432" description="Lipoprotein" evidence="1">
    <location>
        <begin position="24"/>
        <end position="247"/>
    </location>
</feature>
<dbReference type="InParanoid" id="Q01TT6"/>
<evidence type="ECO:0000313" key="2">
    <source>
        <dbReference type="EMBL" id="ABJ86934.1"/>
    </source>
</evidence>
<dbReference type="EMBL" id="CP000473">
    <property type="protein sequence ID" value="ABJ86934.1"/>
    <property type="molecule type" value="Genomic_DNA"/>
</dbReference>
<organism evidence="2">
    <name type="scientific">Solibacter usitatus (strain Ellin6076)</name>
    <dbReference type="NCBI Taxonomy" id="234267"/>
    <lineage>
        <taxon>Bacteria</taxon>
        <taxon>Pseudomonadati</taxon>
        <taxon>Acidobacteriota</taxon>
        <taxon>Terriglobia</taxon>
        <taxon>Bryobacterales</taxon>
        <taxon>Solibacteraceae</taxon>
        <taxon>Candidatus Solibacter</taxon>
    </lineage>
</organism>
<sequence precursor="true">MPPSPAIRVLALAVIASSCRAPAPSAAIDPALASHVPASAIALAGVNLDQLRGSPLYAKLPPAANAFLEPFRAAHSFLIAFTGAELLTIAHGTVPGATQAAPDLAILGSPALIAAATAPHAPSAILAAAGTVAARHPIWIAVRGGAPLPLQGNLANANNLVSLAESLTVGLALRDVVDLELTARCPSSAAAAEFERRLRALVSLTIAANARQPELAALLRSVQLRRDESTVHATLSAPPDALGKLLP</sequence>
<dbReference type="KEGG" id="sus:Acid_5993"/>
<reference evidence="2" key="1">
    <citation type="submission" date="2006-10" db="EMBL/GenBank/DDBJ databases">
        <title>Complete sequence of Solibacter usitatus Ellin6076.</title>
        <authorList>
            <consortium name="US DOE Joint Genome Institute"/>
            <person name="Copeland A."/>
            <person name="Lucas S."/>
            <person name="Lapidus A."/>
            <person name="Barry K."/>
            <person name="Detter J.C."/>
            <person name="Glavina del Rio T."/>
            <person name="Hammon N."/>
            <person name="Israni S."/>
            <person name="Dalin E."/>
            <person name="Tice H."/>
            <person name="Pitluck S."/>
            <person name="Thompson L.S."/>
            <person name="Brettin T."/>
            <person name="Bruce D."/>
            <person name="Han C."/>
            <person name="Tapia R."/>
            <person name="Gilna P."/>
            <person name="Schmutz J."/>
            <person name="Larimer F."/>
            <person name="Land M."/>
            <person name="Hauser L."/>
            <person name="Kyrpides N."/>
            <person name="Mikhailova N."/>
            <person name="Janssen P.H."/>
            <person name="Kuske C.R."/>
            <person name="Richardson P."/>
        </authorList>
    </citation>
    <scope>NUCLEOTIDE SEQUENCE</scope>
    <source>
        <strain evidence="2">Ellin6076</strain>
    </source>
</reference>
<gene>
    <name evidence="2" type="ordered locus">Acid_5993</name>
</gene>
<evidence type="ECO:0000256" key="1">
    <source>
        <dbReference type="SAM" id="SignalP"/>
    </source>
</evidence>
<accession>Q01TT6</accession>
<feature type="signal peptide" evidence="1">
    <location>
        <begin position="1"/>
        <end position="23"/>
    </location>
</feature>